<dbReference type="InterPro" id="IPR029058">
    <property type="entry name" value="AB_hydrolase_fold"/>
</dbReference>
<feature type="domain" description="AB hydrolase-1" evidence="2">
    <location>
        <begin position="21"/>
        <end position="228"/>
    </location>
</feature>
<proteinExistence type="predicted"/>
<dbReference type="PANTHER" id="PTHR43798:SF31">
    <property type="entry name" value="AB HYDROLASE SUPERFAMILY PROTEIN YCLE"/>
    <property type="match status" value="1"/>
</dbReference>
<dbReference type="AlphaFoldDB" id="A0AAX2CGG0"/>
<evidence type="ECO:0000259" key="2">
    <source>
        <dbReference type="Pfam" id="PF00561"/>
    </source>
</evidence>
<gene>
    <name evidence="3" type="ORF">BCB44BAC_01943</name>
</gene>
<dbReference type="Gene3D" id="3.40.50.1820">
    <property type="entry name" value="alpha/beta hydrolase"/>
    <property type="match status" value="1"/>
</dbReference>
<protein>
    <submittedName>
        <fullName evidence="3">Alpha/beta hydrolase fold</fullName>
    </submittedName>
</protein>
<dbReference type="InterPro" id="IPR050266">
    <property type="entry name" value="AB_hydrolase_sf"/>
</dbReference>
<dbReference type="PANTHER" id="PTHR43798">
    <property type="entry name" value="MONOACYLGLYCEROL LIPASE"/>
    <property type="match status" value="1"/>
</dbReference>
<organism evidence="3 4">
    <name type="scientific">Bacillus cytotoxicus</name>
    <dbReference type="NCBI Taxonomy" id="580165"/>
    <lineage>
        <taxon>Bacteria</taxon>
        <taxon>Bacillati</taxon>
        <taxon>Bacillota</taxon>
        <taxon>Bacilli</taxon>
        <taxon>Bacillales</taxon>
        <taxon>Bacillaceae</taxon>
        <taxon>Bacillus</taxon>
        <taxon>Bacillus cereus group</taxon>
    </lineage>
</organism>
<keyword evidence="1 3" id="KW-0378">Hydrolase</keyword>
<dbReference type="RefSeq" id="WP_087098642.1">
    <property type="nucleotide sequence ID" value="NZ_CP066179.1"/>
</dbReference>
<dbReference type="Pfam" id="PF00561">
    <property type="entry name" value="Abhydrolase_1"/>
    <property type="match status" value="1"/>
</dbReference>
<dbReference type="Proteomes" id="UP000242164">
    <property type="component" value="Unassembled WGS sequence"/>
</dbReference>
<evidence type="ECO:0000256" key="1">
    <source>
        <dbReference type="ARBA" id="ARBA00022801"/>
    </source>
</evidence>
<name>A0AAX2CGG0_9BACI</name>
<dbReference type="EMBL" id="FMIK01000024">
    <property type="protein sequence ID" value="SCL91823.1"/>
    <property type="molecule type" value="Genomic_DNA"/>
</dbReference>
<dbReference type="InterPro" id="IPR000073">
    <property type="entry name" value="AB_hydrolase_1"/>
</dbReference>
<comment type="caution">
    <text evidence="3">The sequence shown here is derived from an EMBL/GenBank/DDBJ whole genome shotgun (WGS) entry which is preliminary data.</text>
</comment>
<evidence type="ECO:0000313" key="4">
    <source>
        <dbReference type="Proteomes" id="UP000242164"/>
    </source>
</evidence>
<accession>A0AAX2CGG0</accession>
<dbReference type="GO" id="GO:0016020">
    <property type="term" value="C:membrane"/>
    <property type="evidence" value="ECO:0007669"/>
    <property type="project" value="TreeGrafter"/>
</dbReference>
<sequence length="265" mass="30214">MPMLDVDGSSLYYVVKGKGTPILFIHPPILTHSNFEYQIEELSKHFKVIAFDIRGHGKSLRSKEPITYSLIAKDMKALLDHLKIKNAFICGYSTGSSVALEFLLTYAERSLGGILIGGMSEVRQGYLKNKISLGVTLAKIKAISFLAFAISWGNSNKVTLFKKLFRESRNGNAKNIEEYYRYSLRYNCTHQLQNIHLPVLLVYGEKDKTFYSHANVLHEKLPYNELRFIHHTKHQIPTKAATELNQMIGNFIYTHTEALEEKVLS</sequence>
<reference evidence="3 4" key="1">
    <citation type="submission" date="2016-08" db="EMBL/GenBank/DDBJ databases">
        <authorList>
            <person name="Loux V."/>
            <person name="Rue O."/>
        </authorList>
    </citation>
    <scope>NUCLEOTIDE SEQUENCE [LARGE SCALE GENOMIC DNA]</scope>
    <source>
        <strain evidence="3 4">AFSSA_08CEB44bac</strain>
    </source>
</reference>
<dbReference type="GO" id="GO:0016787">
    <property type="term" value="F:hydrolase activity"/>
    <property type="evidence" value="ECO:0007669"/>
    <property type="project" value="UniProtKB-KW"/>
</dbReference>
<dbReference type="SUPFAM" id="SSF53474">
    <property type="entry name" value="alpha/beta-Hydrolases"/>
    <property type="match status" value="1"/>
</dbReference>
<evidence type="ECO:0000313" key="3">
    <source>
        <dbReference type="EMBL" id="SCL91823.1"/>
    </source>
</evidence>